<dbReference type="GO" id="GO:0005737">
    <property type="term" value="C:cytoplasm"/>
    <property type="evidence" value="ECO:0007669"/>
    <property type="project" value="UniProtKB-SubCell"/>
</dbReference>
<name>A0A2A9EQE9_9MICO</name>
<evidence type="ECO:0000256" key="6">
    <source>
        <dbReference type="ARBA" id="ARBA00022763"/>
    </source>
</evidence>
<dbReference type="InterPro" id="IPR014048">
    <property type="entry name" value="MethylDNA_cys_MeTrfase_DNA-bd"/>
</dbReference>
<evidence type="ECO:0000256" key="7">
    <source>
        <dbReference type="ARBA" id="ARBA00023204"/>
    </source>
</evidence>
<reference evidence="13 14" key="1">
    <citation type="submission" date="2017-10" db="EMBL/GenBank/DDBJ databases">
        <title>Sequencing the genomes of 1000 actinobacteria strains.</title>
        <authorList>
            <person name="Klenk H.-P."/>
        </authorList>
    </citation>
    <scope>NUCLEOTIDE SEQUENCE [LARGE SCALE GENOMIC DNA]</scope>
    <source>
        <strain evidence="13 14">DSM 21838</strain>
    </source>
</reference>
<evidence type="ECO:0000256" key="9">
    <source>
        <dbReference type="HAMAP-Rule" id="MF_00772"/>
    </source>
</evidence>
<dbReference type="RefSeq" id="WP_098485002.1">
    <property type="nucleotide sequence ID" value="NZ_PDJI01000004.1"/>
</dbReference>
<dbReference type="Gene3D" id="1.10.10.10">
    <property type="entry name" value="Winged helix-like DNA-binding domain superfamily/Winged helix DNA-binding domain"/>
    <property type="match status" value="1"/>
</dbReference>
<dbReference type="Pfam" id="PF01035">
    <property type="entry name" value="DNA_binding_1"/>
    <property type="match status" value="1"/>
</dbReference>
<keyword evidence="4 9" id="KW-0489">Methyltransferase</keyword>
<dbReference type="EMBL" id="PDJI01000004">
    <property type="protein sequence ID" value="PFG41204.1"/>
    <property type="molecule type" value="Genomic_DNA"/>
</dbReference>
<dbReference type="InterPro" id="IPR036388">
    <property type="entry name" value="WH-like_DNA-bd_sf"/>
</dbReference>
<evidence type="ECO:0000313" key="14">
    <source>
        <dbReference type="Proteomes" id="UP000222106"/>
    </source>
</evidence>
<dbReference type="SUPFAM" id="SSF53155">
    <property type="entry name" value="Methylated DNA-protein cysteine methyltransferase domain"/>
    <property type="match status" value="1"/>
</dbReference>
<dbReference type="InterPro" id="IPR008332">
    <property type="entry name" value="MethylG_MeTrfase_N"/>
</dbReference>
<dbReference type="GO" id="GO:0006307">
    <property type="term" value="P:DNA alkylation repair"/>
    <property type="evidence" value="ECO:0007669"/>
    <property type="project" value="UniProtKB-UniRule"/>
</dbReference>
<dbReference type="InterPro" id="IPR001497">
    <property type="entry name" value="MethylDNA_cys_MeTrfase_AS"/>
</dbReference>
<dbReference type="GO" id="GO:0003908">
    <property type="term" value="F:methylated-DNA-[protein]-cysteine S-methyltransferase activity"/>
    <property type="evidence" value="ECO:0007669"/>
    <property type="project" value="UniProtKB-UniRule"/>
</dbReference>
<dbReference type="PROSITE" id="PS00374">
    <property type="entry name" value="MGMT"/>
    <property type="match status" value="1"/>
</dbReference>
<evidence type="ECO:0000256" key="3">
    <source>
        <dbReference type="ARBA" id="ARBA00022490"/>
    </source>
</evidence>
<dbReference type="OrthoDB" id="9802228at2"/>
<sequence length="220" mass="23400">MTTTDPAITDPATTDPATTDPAGTGVLSALHDVAPEDLHHLHERLAARAEEEELLDVAYRTVDSPVGGLLLAATPAGLVRVAFELEGHDAALARLARTVSPRILHAPRRLDALAHQLDEYFAGRRRTFDVPVDLRLAAGFRREVLAHLTDVPYGRTVSYTELATASGRPRAVRAAASACATNPVPLVVPCHRVLRSDGSLGGYLAGLDVKRTLLALESAA</sequence>
<accession>A0A2A9EQE9</accession>
<evidence type="ECO:0000259" key="11">
    <source>
        <dbReference type="Pfam" id="PF01035"/>
    </source>
</evidence>
<comment type="miscellaneous">
    <text evidence="9">This enzyme catalyzes only one turnover and therefore is not strictly catalytic. According to one definition, an enzyme is a biocatalyst that acts repeatedly and over many reaction cycles.</text>
</comment>
<comment type="similarity">
    <text evidence="2 9">Belongs to the MGMT family.</text>
</comment>
<dbReference type="GO" id="GO:0032259">
    <property type="term" value="P:methylation"/>
    <property type="evidence" value="ECO:0007669"/>
    <property type="project" value="UniProtKB-KW"/>
</dbReference>
<keyword evidence="14" id="KW-1185">Reference proteome</keyword>
<evidence type="ECO:0000256" key="5">
    <source>
        <dbReference type="ARBA" id="ARBA00022679"/>
    </source>
</evidence>
<dbReference type="PANTHER" id="PTHR10815:SF13">
    <property type="entry name" value="METHYLATED-DNA--PROTEIN-CYSTEINE METHYLTRANSFERASE"/>
    <property type="match status" value="1"/>
</dbReference>
<evidence type="ECO:0000256" key="8">
    <source>
        <dbReference type="ARBA" id="ARBA00049348"/>
    </source>
</evidence>
<evidence type="ECO:0000256" key="1">
    <source>
        <dbReference type="ARBA" id="ARBA00001286"/>
    </source>
</evidence>
<dbReference type="Proteomes" id="UP000222106">
    <property type="component" value="Unassembled WGS sequence"/>
</dbReference>
<proteinExistence type="inferred from homology"/>
<comment type="catalytic activity">
    <reaction evidence="8 9">
        <text>a 6-O-methyl-2'-deoxyguanosine in DNA + L-cysteinyl-[protein] = S-methyl-L-cysteinyl-[protein] + a 2'-deoxyguanosine in DNA</text>
        <dbReference type="Rhea" id="RHEA:24000"/>
        <dbReference type="Rhea" id="RHEA-COMP:10131"/>
        <dbReference type="Rhea" id="RHEA-COMP:10132"/>
        <dbReference type="Rhea" id="RHEA-COMP:11367"/>
        <dbReference type="Rhea" id="RHEA-COMP:11368"/>
        <dbReference type="ChEBI" id="CHEBI:29950"/>
        <dbReference type="ChEBI" id="CHEBI:82612"/>
        <dbReference type="ChEBI" id="CHEBI:85445"/>
        <dbReference type="ChEBI" id="CHEBI:85448"/>
        <dbReference type="EC" id="2.1.1.63"/>
    </reaction>
</comment>
<comment type="catalytic activity">
    <reaction evidence="1 9">
        <text>a 4-O-methyl-thymidine in DNA + L-cysteinyl-[protein] = a thymidine in DNA + S-methyl-L-cysteinyl-[protein]</text>
        <dbReference type="Rhea" id="RHEA:53428"/>
        <dbReference type="Rhea" id="RHEA-COMP:10131"/>
        <dbReference type="Rhea" id="RHEA-COMP:10132"/>
        <dbReference type="Rhea" id="RHEA-COMP:13555"/>
        <dbReference type="Rhea" id="RHEA-COMP:13556"/>
        <dbReference type="ChEBI" id="CHEBI:29950"/>
        <dbReference type="ChEBI" id="CHEBI:82612"/>
        <dbReference type="ChEBI" id="CHEBI:137386"/>
        <dbReference type="ChEBI" id="CHEBI:137387"/>
        <dbReference type="EC" id="2.1.1.63"/>
    </reaction>
</comment>
<dbReference type="Pfam" id="PF02870">
    <property type="entry name" value="Methyltransf_1N"/>
    <property type="match status" value="1"/>
</dbReference>
<feature type="active site" description="Nucleophile; methyl group acceptor" evidence="9">
    <location>
        <position position="190"/>
    </location>
</feature>
<evidence type="ECO:0000256" key="10">
    <source>
        <dbReference type="SAM" id="MobiDB-lite"/>
    </source>
</evidence>
<dbReference type="FunFam" id="1.10.10.10:FF:000214">
    <property type="entry name" value="Methylated-DNA--protein-cysteine methyltransferase"/>
    <property type="match status" value="1"/>
</dbReference>
<feature type="domain" description="Methylguanine DNA methyltransferase ribonuclease-like" evidence="12">
    <location>
        <begin position="58"/>
        <end position="134"/>
    </location>
</feature>
<keyword evidence="3 9" id="KW-0963">Cytoplasm</keyword>
<feature type="domain" description="Methylated-DNA-[protein]-cysteine S-methyltransferase DNA binding" evidence="11">
    <location>
        <begin position="140"/>
        <end position="218"/>
    </location>
</feature>
<comment type="function">
    <text evidence="9">Involved in the cellular defense against the biological effects of O6-methylguanine (O6-MeG) and O4-methylthymine (O4-MeT) in DNA. Repairs the methylated nucleobase in DNA by stoichiometrically transferring the methyl group to a cysteine residue in the enzyme. This is a suicide reaction: the enzyme is irreversibly inactivated.</text>
</comment>
<dbReference type="EC" id="2.1.1.63" evidence="9"/>
<dbReference type="PANTHER" id="PTHR10815">
    <property type="entry name" value="METHYLATED-DNA--PROTEIN-CYSTEINE METHYLTRANSFERASE"/>
    <property type="match status" value="1"/>
</dbReference>
<dbReference type="HAMAP" id="MF_00772">
    <property type="entry name" value="OGT"/>
    <property type="match status" value="1"/>
</dbReference>
<dbReference type="InterPro" id="IPR036217">
    <property type="entry name" value="MethylDNA_cys_MeTrfase_DNAb"/>
</dbReference>
<evidence type="ECO:0000313" key="13">
    <source>
        <dbReference type="EMBL" id="PFG41204.1"/>
    </source>
</evidence>
<protein>
    <recommendedName>
        <fullName evidence="9">Methylated-DNA--protein-cysteine methyltransferase</fullName>
        <ecNumber evidence="9">2.1.1.63</ecNumber>
    </recommendedName>
    <alternativeName>
        <fullName evidence="9">6-O-methylguanine-DNA methyltransferase</fullName>
        <shortName evidence="9">MGMT</shortName>
    </alternativeName>
    <alternativeName>
        <fullName evidence="9">O-6-methylguanine-DNA-alkyltransferase</fullName>
    </alternativeName>
</protein>
<organism evidence="13 14">
    <name type="scientific">Georgenia soli</name>
    <dbReference type="NCBI Taxonomy" id="638953"/>
    <lineage>
        <taxon>Bacteria</taxon>
        <taxon>Bacillati</taxon>
        <taxon>Actinomycetota</taxon>
        <taxon>Actinomycetes</taxon>
        <taxon>Micrococcales</taxon>
        <taxon>Bogoriellaceae</taxon>
        <taxon>Georgenia</taxon>
    </lineage>
</organism>
<comment type="caution">
    <text evidence="13">The sequence shown here is derived from an EMBL/GenBank/DDBJ whole genome shotgun (WGS) entry which is preliminary data.</text>
</comment>
<dbReference type="InterPro" id="IPR036631">
    <property type="entry name" value="MGMT_N_sf"/>
</dbReference>
<dbReference type="InterPro" id="IPR023546">
    <property type="entry name" value="MGMT"/>
</dbReference>
<dbReference type="NCBIfam" id="TIGR00589">
    <property type="entry name" value="ogt"/>
    <property type="match status" value="1"/>
</dbReference>
<keyword evidence="7 9" id="KW-0234">DNA repair</keyword>
<comment type="subcellular location">
    <subcellularLocation>
        <location evidence="9">Cytoplasm</location>
    </subcellularLocation>
</comment>
<dbReference type="SUPFAM" id="SSF46767">
    <property type="entry name" value="Methylated DNA-protein cysteine methyltransferase, C-terminal domain"/>
    <property type="match status" value="1"/>
</dbReference>
<dbReference type="CDD" id="cd06445">
    <property type="entry name" value="ATase"/>
    <property type="match status" value="1"/>
</dbReference>
<evidence type="ECO:0000259" key="12">
    <source>
        <dbReference type="Pfam" id="PF02870"/>
    </source>
</evidence>
<gene>
    <name evidence="13" type="ORF">ATJ97_3752</name>
</gene>
<keyword evidence="5 9" id="KW-0808">Transferase</keyword>
<evidence type="ECO:0000256" key="2">
    <source>
        <dbReference type="ARBA" id="ARBA00008711"/>
    </source>
</evidence>
<dbReference type="AlphaFoldDB" id="A0A2A9EQE9"/>
<evidence type="ECO:0000256" key="4">
    <source>
        <dbReference type="ARBA" id="ARBA00022603"/>
    </source>
</evidence>
<dbReference type="Gene3D" id="3.30.160.70">
    <property type="entry name" value="Methylated DNA-protein cysteine methyltransferase domain"/>
    <property type="match status" value="1"/>
</dbReference>
<keyword evidence="6 9" id="KW-0227">DNA damage</keyword>
<feature type="region of interest" description="Disordered" evidence="10">
    <location>
        <begin position="1"/>
        <end position="22"/>
    </location>
</feature>